<evidence type="ECO:0000256" key="4">
    <source>
        <dbReference type="ARBA" id="ARBA00022519"/>
    </source>
</evidence>
<evidence type="ECO:0000256" key="7">
    <source>
        <dbReference type="ARBA" id="ARBA00023136"/>
    </source>
</evidence>
<gene>
    <name evidence="10" type="ORF">H0I76_11835</name>
</gene>
<comment type="caution">
    <text evidence="10">The sequence shown here is derived from an EMBL/GenBank/DDBJ whole genome shotgun (WGS) entry which is preliminary data.</text>
</comment>
<keyword evidence="6 9" id="KW-1133">Transmembrane helix</keyword>
<comment type="similarity">
    <text evidence="8">Belongs to the TsuA/YedE (TC 9.B.102) family.</text>
</comment>
<evidence type="ECO:0000256" key="8">
    <source>
        <dbReference type="ARBA" id="ARBA00035655"/>
    </source>
</evidence>
<dbReference type="Proteomes" id="UP000655420">
    <property type="component" value="Unassembled WGS sequence"/>
</dbReference>
<evidence type="ECO:0000256" key="2">
    <source>
        <dbReference type="ARBA" id="ARBA00022448"/>
    </source>
</evidence>
<evidence type="ECO:0000256" key="1">
    <source>
        <dbReference type="ARBA" id="ARBA00004429"/>
    </source>
</evidence>
<evidence type="ECO:0000313" key="11">
    <source>
        <dbReference type="Proteomes" id="UP000655420"/>
    </source>
</evidence>
<evidence type="ECO:0000256" key="5">
    <source>
        <dbReference type="ARBA" id="ARBA00022692"/>
    </source>
</evidence>
<protein>
    <submittedName>
        <fullName evidence="10">YeeE/YedE family protein</fullName>
    </submittedName>
</protein>
<dbReference type="PANTHER" id="PTHR30574">
    <property type="entry name" value="INNER MEMBRANE PROTEIN YEDE"/>
    <property type="match status" value="1"/>
</dbReference>
<keyword evidence="5 9" id="KW-0812">Transmembrane</keyword>
<dbReference type="RefSeq" id="WP_200610096.1">
    <property type="nucleotide sequence ID" value="NZ_JAEHHL010000007.1"/>
</dbReference>
<name>A0A8J7SEK5_9RHOB</name>
<keyword evidence="7 9" id="KW-0472">Membrane</keyword>
<evidence type="ECO:0000313" key="10">
    <source>
        <dbReference type="EMBL" id="MBK0399883.1"/>
    </source>
</evidence>
<organism evidence="10 11">
    <name type="scientific">Thermohalobaculum xanthum</name>
    <dbReference type="NCBI Taxonomy" id="2753746"/>
    <lineage>
        <taxon>Bacteria</taxon>
        <taxon>Pseudomonadati</taxon>
        <taxon>Pseudomonadota</taxon>
        <taxon>Alphaproteobacteria</taxon>
        <taxon>Rhodobacterales</taxon>
        <taxon>Paracoccaceae</taxon>
        <taxon>Thermohalobaculum</taxon>
    </lineage>
</organism>
<evidence type="ECO:0000256" key="3">
    <source>
        <dbReference type="ARBA" id="ARBA00022475"/>
    </source>
</evidence>
<feature type="transmembrane region" description="Helical" evidence="9">
    <location>
        <begin position="113"/>
        <end position="134"/>
    </location>
</feature>
<keyword evidence="4" id="KW-0997">Cell inner membrane</keyword>
<evidence type="ECO:0000256" key="6">
    <source>
        <dbReference type="ARBA" id="ARBA00022989"/>
    </source>
</evidence>
<sequence length="137" mass="13192">MADWGFGLLGGLMIGTAAAILLLGTGRIAGISGIVGEALAGRRLDDGLPFLAGLIGAPAVAAIMTGAPVVAPSAPTGVLVVAGFLVGIGTRIGNGCTSGHGVCGLSRLSPRSIAATAAFMSAAVVTVFVTRHLLGGA</sequence>
<accession>A0A8J7SEK5</accession>
<dbReference type="EMBL" id="JAEHHL010000007">
    <property type="protein sequence ID" value="MBK0399883.1"/>
    <property type="molecule type" value="Genomic_DNA"/>
</dbReference>
<keyword evidence="11" id="KW-1185">Reference proteome</keyword>
<feature type="transmembrane region" description="Helical" evidence="9">
    <location>
        <begin position="6"/>
        <end position="26"/>
    </location>
</feature>
<comment type="subcellular location">
    <subcellularLocation>
        <location evidence="1">Cell inner membrane</location>
        <topology evidence="1">Multi-pass membrane protein</topology>
    </subcellularLocation>
</comment>
<reference evidence="10" key="1">
    <citation type="submission" date="2020-12" db="EMBL/GenBank/DDBJ databases">
        <title>Bacterial taxonomy.</title>
        <authorList>
            <person name="Pan X."/>
        </authorList>
    </citation>
    <scope>NUCLEOTIDE SEQUENCE</scope>
    <source>
        <strain evidence="10">M0105</strain>
    </source>
</reference>
<dbReference type="GO" id="GO:0005886">
    <property type="term" value="C:plasma membrane"/>
    <property type="evidence" value="ECO:0007669"/>
    <property type="project" value="UniProtKB-SubCell"/>
</dbReference>
<feature type="transmembrane region" description="Helical" evidence="9">
    <location>
        <begin position="47"/>
        <end position="67"/>
    </location>
</feature>
<proteinExistence type="inferred from homology"/>
<dbReference type="PANTHER" id="PTHR30574:SF1">
    <property type="entry name" value="SULPHUR TRANSPORT DOMAIN-CONTAINING PROTEIN"/>
    <property type="match status" value="1"/>
</dbReference>
<feature type="transmembrane region" description="Helical" evidence="9">
    <location>
        <begin position="73"/>
        <end position="92"/>
    </location>
</feature>
<keyword evidence="3" id="KW-1003">Cell membrane</keyword>
<keyword evidence="2" id="KW-0813">Transport</keyword>
<evidence type="ECO:0000256" key="9">
    <source>
        <dbReference type="SAM" id="Phobius"/>
    </source>
</evidence>
<dbReference type="InterPro" id="IPR007272">
    <property type="entry name" value="Sulf_transp_TsuA/YedE"/>
</dbReference>
<dbReference type="AlphaFoldDB" id="A0A8J7SEK5"/>